<feature type="transmembrane region" description="Helical" evidence="1">
    <location>
        <begin position="148"/>
        <end position="178"/>
    </location>
</feature>
<gene>
    <name evidence="2" type="ORF">ACFFK0_04035</name>
</gene>
<dbReference type="Pfam" id="PF06182">
    <property type="entry name" value="ABC2_membrane_6"/>
    <property type="match status" value="1"/>
</dbReference>
<dbReference type="RefSeq" id="WP_377468612.1">
    <property type="nucleotide sequence ID" value="NZ_JBHLWN010000021.1"/>
</dbReference>
<keyword evidence="1" id="KW-0812">Transmembrane</keyword>
<accession>A0ABV6DG66</accession>
<evidence type="ECO:0000256" key="1">
    <source>
        <dbReference type="SAM" id="Phobius"/>
    </source>
</evidence>
<evidence type="ECO:0000313" key="3">
    <source>
        <dbReference type="Proteomes" id="UP001589776"/>
    </source>
</evidence>
<feature type="transmembrane region" description="Helical" evidence="1">
    <location>
        <begin position="61"/>
        <end position="80"/>
    </location>
</feature>
<keyword evidence="3" id="KW-1185">Reference proteome</keyword>
<proteinExistence type="predicted"/>
<evidence type="ECO:0000313" key="2">
    <source>
        <dbReference type="EMBL" id="MFC0211628.1"/>
    </source>
</evidence>
<dbReference type="PANTHER" id="PTHR36833">
    <property type="entry name" value="SLR0610 PROTEIN-RELATED"/>
    <property type="match status" value="1"/>
</dbReference>
<feature type="transmembrane region" description="Helical" evidence="1">
    <location>
        <begin position="235"/>
        <end position="256"/>
    </location>
</feature>
<organism evidence="2 3">
    <name type="scientific">Paenibacillus chartarius</name>
    <dbReference type="NCBI Taxonomy" id="747481"/>
    <lineage>
        <taxon>Bacteria</taxon>
        <taxon>Bacillati</taxon>
        <taxon>Bacillota</taxon>
        <taxon>Bacilli</taxon>
        <taxon>Bacillales</taxon>
        <taxon>Paenibacillaceae</taxon>
        <taxon>Paenibacillus</taxon>
    </lineage>
</organism>
<dbReference type="EMBL" id="JBHLWN010000021">
    <property type="protein sequence ID" value="MFC0211628.1"/>
    <property type="molecule type" value="Genomic_DNA"/>
</dbReference>
<dbReference type="PANTHER" id="PTHR36833:SF1">
    <property type="entry name" value="INTEGRAL MEMBRANE TRANSPORT PROTEIN"/>
    <property type="match status" value="1"/>
</dbReference>
<sequence length="268" mass="29703">MKRLDGSSLRMYLLLVKASVRSRMQHPFNFVVGTIMAAFVNVIDFALIAVVLRRFGQVQDWSMAEVAYLYGVIVLCKALYRTFASDVHQLEKYLVSGDLDQLLTRPVPVLLALMSQNVTLYTAEPLLGVTMVAWSLQQLMAAGQVGWAAVPLTLLMVVTGAVILFAIGLATATAGFWITRIRELQVVTEDASKFAAQYPLSLYPKWLQYVLCTLIPVGFANYIPSLYVLRGEPGFWVMGATALVAGLCLMLSLRFWRFGLSRYQSAGS</sequence>
<protein>
    <submittedName>
        <fullName evidence="2">ABC transporter permease</fullName>
    </submittedName>
</protein>
<dbReference type="InterPro" id="IPR010390">
    <property type="entry name" value="ABC-2_transporter-like"/>
</dbReference>
<keyword evidence="1" id="KW-1133">Transmembrane helix</keyword>
<comment type="caution">
    <text evidence="2">The sequence shown here is derived from an EMBL/GenBank/DDBJ whole genome shotgun (WGS) entry which is preliminary data.</text>
</comment>
<name>A0ABV6DG66_9BACL</name>
<feature type="transmembrane region" description="Helical" evidence="1">
    <location>
        <begin position="30"/>
        <end position="55"/>
    </location>
</feature>
<dbReference type="Proteomes" id="UP001589776">
    <property type="component" value="Unassembled WGS sequence"/>
</dbReference>
<feature type="transmembrane region" description="Helical" evidence="1">
    <location>
        <begin position="206"/>
        <end position="223"/>
    </location>
</feature>
<keyword evidence="1" id="KW-0472">Membrane</keyword>
<reference evidence="2 3" key="1">
    <citation type="submission" date="2024-09" db="EMBL/GenBank/DDBJ databases">
        <authorList>
            <person name="Sun Q."/>
            <person name="Mori K."/>
        </authorList>
    </citation>
    <scope>NUCLEOTIDE SEQUENCE [LARGE SCALE GENOMIC DNA]</scope>
    <source>
        <strain evidence="2 3">CCM 7759</strain>
    </source>
</reference>